<protein>
    <submittedName>
        <fullName evidence="3">Vacuolar protein sorting-associated protein 33A</fullName>
    </submittedName>
</protein>
<accession>A0A7E4W2T6</accession>
<keyword evidence="2" id="KW-1185">Reference proteome</keyword>
<dbReference type="InterPro" id="IPR043154">
    <property type="entry name" value="Sec-1-like_dom1"/>
</dbReference>
<dbReference type="InterPro" id="IPR027482">
    <property type="entry name" value="Sec1-like_dom2"/>
</dbReference>
<reference evidence="2" key="1">
    <citation type="journal article" date="2013" name="Genetics">
        <title>The draft genome and transcriptome of Panagrellus redivivus are shaped by the harsh demands of a free-living lifestyle.</title>
        <authorList>
            <person name="Srinivasan J."/>
            <person name="Dillman A.R."/>
            <person name="Macchietto M.G."/>
            <person name="Heikkinen L."/>
            <person name="Lakso M."/>
            <person name="Fracchia K.M."/>
            <person name="Antoshechkin I."/>
            <person name="Mortazavi A."/>
            <person name="Wong G."/>
            <person name="Sternberg P.W."/>
        </authorList>
    </citation>
    <scope>NUCLEOTIDE SEQUENCE [LARGE SCALE GENOMIC DNA]</scope>
    <source>
        <strain evidence="2">MT8872</strain>
    </source>
</reference>
<dbReference type="Pfam" id="PF00995">
    <property type="entry name" value="Sec1"/>
    <property type="match status" value="1"/>
</dbReference>
<dbReference type="GO" id="GO:0016192">
    <property type="term" value="P:vesicle-mediated transport"/>
    <property type="evidence" value="ECO:0007669"/>
    <property type="project" value="InterPro"/>
</dbReference>
<evidence type="ECO:0000313" key="3">
    <source>
        <dbReference type="WBParaSite" id="Pan_g6824.t1"/>
    </source>
</evidence>
<dbReference type="PANTHER" id="PTHR11679">
    <property type="entry name" value="VESICLE PROTEIN SORTING-ASSOCIATED"/>
    <property type="match status" value="1"/>
</dbReference>
<reference evidence="3" key="2">
    <citation type="submission" date="2020-10" db="UniProtKB">
        <authorList>
            <consortium name="WormBaseParasite"/>
        </authorList>
    </citation>
    <scope>IDENTIFICATION</scope>
</reference>
<dbReference type="InterPro" id="IPR043155">
    <property type="entry name" value="VPS33_dom3b"/>
</dbReference>
<dbReference type="InterPro" id="IPR043127">
    <property type="entry name" value="Sec-1-like_dom3a"/>
</dbReference>
<dbReference type="Proteomes" id="UP000492821">
    <property type="component" value="Unassembled WGS sequence"/>
</dbReference>
<sequence length="576" mass="66496">MTKASFSSIVVNMDQKVLLNVLDRLEGTKTIVWDRYLMSLINSIISYQTLKEHQVVSHMKIDSLIQTEGQVVFRTDHILYIVPPTVAATEELIKSHLERVHTKDQRRHRVYFVPEVNFAHRDRLSKALPWMANNIYDLPLRWFPTDHPDFASLNLMSVAPVMLMYEDWNELYKCAKAIRQIETSMGVLPRIVYKGYWAQQVIKSVERLRKSEPDTTSQNIQSVDEIVLIDRWLDPVTPLVMQQTFSGALDEIYGIDVLQSVKFDTATFYDEKKIPKELKDRPQFDHHLNDDIYGDLCDVVHHDVPSKIQMFLREQMEEEQKYRSLESIAKIRECVNAVAEVVKRKETISGHLRVLELIHHELSLHHRSMYRLCELDILDNKYGDKPIPHIENLLIDGDSLPSALRLIALQSQMTNGLKISTLQHYRRLVTQSFGLESLSWFIRLQIAGLIRCNDKSDKIVSPYKPIDFERLKKKFKLFVDDPSTDPMAKHYVGYVPLLTRILQEGDSNGYREWSALEPASEQAAKPKPANAPKSRLLFIIGGTTRAEMGIIRENFDFKQCCTSATITGDTLIAAFK</sequence>
<dbReference type="SUPFAM" id="SSF56815">
    <property type="entry name" value="Sec1/munc18-like (SM) proteins"/>
    <property type="match status" value="1"/>
</dbReference>
<dbReference type="Gene3D" id="1.25.40.850">
    <property type="match status" value="1"/>
</dbReference>
<dbReference type="WBParaSite" id="Pan_g6824.t1">
    <property type="protein sequence ID" value="Pan_g6824.t1"/>
    <property type="gene ID" value="Pan_g6824"/>
</dbReference>
<dbReference type="InterPro" id="IPR001619">
    <property type="entry name" value="Sec1-like"/>
</dbReference>
<proteinExistence type="inferred from homology"/>
<evidence type="ECO:0000313" key="2">
    <source>
        <dbReference type="Proteomes" id="UP000492821"/>
    </source>
</evidence>
<dbReference type="Gene3D" id="3.40.50.2060">
    <property type="match status" value="1"/>
</dbReference>
<dbReference type="Gene3D" id="3.90.830.10">
    <property type="entry name" value="Syntaxin Binding Protein 1, Chain A, domain 2"/>
    <property type="match status" value="1"/>
</dbReference>
<dbReference type="AlphaFoldDB" id="A0A7E4W2T6"/>
<name>A0A7E4W2T6_PANRE</name>
<comment type="similarity">
    <text evidence="1">Belongs to the STXBP/unc-18/SEC1 family.</text>
</comment>
<evidence type="ECO:0000256" key="1">
    <source>
        <dbReference type="ARBA" id="ARBA00009884"/>
    </source>
</evidence>
<organism evidence="2 3">
    <name type="scientific">Panagrellus redivivus</name>
    <name type="common">Microworm</name>
    <dbReference type="NCBI Taxonomy" id="6233"/>
    <lineage>
        <taxon>Eukaryota</taxon>
        <taxon>Metazoa</taxon>
        <taxon>Ecdysozoa</taxon>
        <taxon>Nematoda</taxon>
        <taxon>Chromadorea</taxon>
        <taxon>Rhabditida</taxon>
        <taxon>Tylenchina</taxon>
        <taxon>Panagrolaimomorpha</taxon>
        <taxon>Panagrolaimoidea</taxon>
        <taxon>Panagrolaimidae</taxon>
        <taxon>Panagrellus</taxon>
    </lineage>
</organism>
<dbReference type="Gene3D" id="3.40.50.1910">
    <property type="match status" value="1"/>
</dbReference>
<dbReference type="InterPro" id="IPR036045">
    <property type="entry name" value="Sec1-like_sf"/>
</dbReference>